<comment type="caution">
    <text evidence="2">The sequence shown here is derived from an EMBL/GenBank/DDBJ whole genome shotgun (WGS) entry which is preliminary data.</text>
</comment>
<keyword evidence="1" id="KW-0175">Coiled coil</keyword>
<gene>
    <name evidence="2" type="ORF">J2S74_002754</name>
</gene>
<name>A0ABT9ZXB1_9BACI</name>
<dbReference type="RefSeq" id="WP_307326301.1">
    <property type="nucleotide sequence ID" value="NZ_JAUSUG010000010.1"/>
</dbReference>
<keyword evidence="3" id="KW-1185">Reference proteome</keyword>
<protein>
    <submittedName>
        <fullName evidence="2">Uncharacterized protein</fullName>
    </submittedName>
</protein>
<dbReference type="EMBL" id="JAUSUG010000010">
    <property type="protein sequence ID" value="MDQ0255372.1"/>
    <property type="molecule type" value="Genomic_DNA"/>
</dbReference>
<reference evidence="2 3" key="1">
    <citation type="submission" date="2023-07" db="EMBL/GenBank/DDBJ databases">
        <title>Genomic Encyclopedia of Type Strains, Phase IV (KMG-IV): sequencing the most valuable type-strain genomes for metagenomic binning, comparative biology and taxonomic classification.</title>
        <authorList>
            <person name="Goeker M."/>
        </authorList>
    </citation>
    <scope>NUCLEOTIDE SEQUENCE [LARGE SCALE GENOMIC DNA]</scope>
    <source>
        <strain evidence="2 3">DSM 9768</strain>
    </source>
</reference>
<sequence length="224" mass="26739">MSNKYQKLIKNKEDKILQLNQKILHYRSELEKYKRQIIFLSKRGQQVQQPEPVQEPKEESFKVQFEKHVHPIIAYFNYATFLEENDNNEKKLDVFGNLTFQNLSDTEFQEPVICIRVKPIGKISIGGKINISPRQISDEYSLNQEEQWVYVQENWRQMVNQKGEHWLKPLHLDILKPFEKLKFSNFNISFNPAPEYSHYVVEGFFYARNYQKGIPAINTVSFYL</sequence>
<evidence type="ECO:0000313" key="3">
    <source>
        <dbReference type="Proteomes" id="UP001230005"/>
    </source>
</evidence>
<feature type="coiled-coil region" evidence="1">
    <location>
        <begin position="2"/>
        <end position="36"/>
    </location>
</feature>
<organism evidence="2 3">
    <name type="scientific">Evansella vedderi</name>
    <dbReference type="NCBI Taxonomy" id="38282"/>
    <lineage>
        <taxon>Bacteria</taxon>
        <taxon>Bacillati</taxon>
        <taxon>Bacillota</taxon>
        <taxon>Bacilli</taxon>
        <taxon>Bacillales</taxon>
        <taxon>Bacillaceae</taxon>
        <taxon>Evansella</taxon>
    </lineage>
</organism>
<evidence type="ECO:0000313" key="2">
    <source>
        <dbReference type="EMBL" id="MDQ0255372.1"/>
    </source>
</evidence>
<evidence type="ECO:0000256" key="1">
    <source>
        <dbReference type="SAM" id="Coils"/>
    </source>
</evidence>
<proteinExistence type="predicted"/>
<dbReference type="Proteomes" id="UP001230005">
    <property type="component" value="Unassembled WGS sequence"/>
</dbReference>
<accession>A0ABT9ZXB1</accession>